<keyword evidence="5" id="KW-1185">Reference proteome</keyword>
<evidence type="ECO:0000313" key="3">
    <source>
        <dbReference type="EMBL" id="KAA8578635.1"/>
    </source>
</evidence>
<evidence type="ECO:0000313" key="5">
    <source>
        <dbReference type="Proteomes" id="UP000327493"/>
    </source>
</evidence>
<dbReference type="AlphaFoldDB" id="A0A5J5CBA5"/>
<gene>
    <name evidence="4" type="ORF">FQN60_006248</name>
    <name evidence="2" type="ORF">FQN60_011462</name>
    <name evidence="3" type="ORF">FQN60_016023</name>
    <name evidence="1" type="ORF">FQN60_018722</name>
</gene>
<dbReference type="Proteomes" id="UP000327493">
    <property type="component" value="Chromosome 19"/>
</dbReference>
<dbReference type="PANTHER" id="PTHR47773">
    <property type="entry name" value="SI:DKEY-9I5.2-RELATED"/>
    <property type="match status" value="1"/>
</dbReference>
<dbReference type="EMBL" id="VOFY01002084">
    <property type="protein sequence ID" value="KAA8577721.1"/>
    <property type="molecule type" value="Genomic_DNA"/>
</dbReference>
<feature type="non-terminal residue" evidence="2">
    <location>
        <position position="152"/>
    </location>
</feature>
<evidence type="ECO:0000313" key="4">
    <source>
        <dbReference type="EMBL" id="KAA8582577.1"/>
    </source>
</evidence>
<organism evidence="2 5">
    <name type="scientific">Etheostoma spectabile</name>
    <name type="common">orangethroat darter</name>
    <dbReference type="NCBI Taxonomy" id="54343"/>
    <lineage>
        <taxon>Eukaryota</taxon>
        <taxon>Metazoa</taxon>
        <taxon>Chordata</taxon>
        <taxon>Craniata</taxon>
        <taxon>Vertebrata</taxon>
        <taxon>Euteleostomi</taxon>
        <taxon>Actinopterygii</taxon>
        <taxon>Neopterygii</taxon>
        <taxon>Teleostei</taxon>
        <taxon>Neoteleostei</taxon>
        <taxon>Acanthomorphata</taxon>
        <taxon>Eupercaria</taxon>
        <taxon>Perciformes</taxon>
        <taxon>Percoidei</taxon>
        <taxon>Percidae</taxon>
        <taxon>Etheostomatinae</taxon>
        <taxon>Etheostoma</taxon>
    </lineage>
</organism>
<dbReference type="EMBL" id="VOFY01000351">
    <property type="protein sequence ID" value="KAA8578635.1"/>
    <property type="molecule type" value="Genomic_DNA"/>
</dbReference>
<dbReference type="EMBL" id="VOFY01002099">
    <property type="protein sequence ID" value="KAA8577717.1"/>
    <property type="molecule type" value="Genomic_DNA"/>
</dbReference>
<name>A0A5J5CBA5_9PERO</name>
<proteinExistence type="predicted"/>
<accession>A0A5J5CBA5</accession>
<reference evidence="2 5" key="1">
    <citation type="submission" date="2019-08" db="EMBL/GenBank/DDBJ databases">
        <title>A chromosome-level genome assembly, high-density linkage maps, and genome scans reveal the genomic architecture of hybrid incompatibilities underlying speciation via character displacement in darters (Percidae: Etheostominae).</title>
        <authorList>
            <person name="Moran R.L."/>
            <person name="Catchen J.M."/>
            <person name="Fuller R.C."/>
        </authorList>
    </citation>
    <scope>NUCLEOTIDE SEQUENCE [LARGE SCALE GENOMIC DNA]</scope>
    <source>
        <strain evidence="2">EspeVRDwgs_2016</strain>
        <tissue evidence="2">Muscle</tissue>
    </source>
</reference>
<sequence>MQTVWETKRKHTACFQDVPGLDFYMKKGQITKGGVVLHIYRRACGTASIESFHLHLNRFIPGTSACGAYFNLYLLEGRSRWNEDRGREAVTTLHLRCYSQQQQQVLNRLTQEFYGLMLVETYMEARESTGELTGMDYLLAQSDHRADQDLWG</sequence>
<dbReference type="PANTHER" id="PTHR47773:SF1">
    <property type="entry name" value="C2H2-TYPE DOMAIN-CONTAINING PROTEIN"/>
    <property type="match status" value="1"/>
</dbReference>
<evidence type="ECO:0000313" key="1">
    <source>
        <dbReference type="EMBL" id="KAA8577717.1"/>
    </source>
</evidence>
<protein>
    <submittedName>
        <fullName evidence="2">Uncharacterized protein</fullName>
    </submittedName>
</protein>
<evidence type="ECO:0000313" key="2">
    <source>
        <dbReference type="EMBL" id="KAA8577721.1"/>
    </source>
</evidence>
<dbReference type="EMBL" id="VOFY01000019">
    <property type="protein sequence ID" value="KAA8582577.1"/>
    <property type="molecule type" value="Genomic_DNA"/>
</dbReference>
<comment type="caution">
    <text evidence="2">The sequence shown here is derived from an EMBL/GenBank/DDBJ whole genome shotgun (WGS) entry which is preliminary data.</text>
</comment>